<name>A0A560FGM7_9PROT</name>
<keyword evidence="3" id="KW-0067">ATP-binding</keyword>
<dbReference type="InterPro" id="IPR045864">
    <property type="entry name" value="aa-tRNA-synth_II/BPL/LPL"/>
</dbReference>
<evidence type="ECO:0000313" key="8">
    <source>
        <dbReference type="EMBL" id="TWB20738.1"/>
    </source>
</evidence>
<dbReference type="PROSITE" id="PS51733">
    <property type="entry name" value="BPL_LPL_CATALYTIC"/>
    <property type="match status" value="1"/>
</dbReference>
<dbReference type="AlphaFoldDB" id="A0A560FGM7"/>
<reference evidence="8 9" key="1">
    <citation type="submission" date="2019-06" db="EMBL/GenBank/DDBJ databases">
        <title>Genomic Encyclopedia of Type Strains, Phase IV (KMG-V): Genome sequencing to study the core and pangenomes of soil and plant-associated prokaryotes.</title>
        <authorList>
            <person name="Whitman W."/>
        </authorList>
    </citation>
    <scope>NUCLEOTIDE SEQUENCE [LARGE SCALE GENOMIC DNA]</scope>
    <source>
        <strain evidence="8 9">BR 11880</strain>
    </source>
</reference>
<protein>
    <recommendedName>
        <fullName evidence="5">biotin--[biotin carboxyl-carrier protein] ligase</fullName>
        <ecNumber evidence="5">6.3.4.15</ecNumber>
    </recommendedName>
</protein>
<dbReference type="Pfam" id="PF03099">
    <property type="entry name" value="BPL_LplA_LipB"/>
    <property type="match status" value="1"/>
</dbReference>
<dbReference type="RefSeq" id="WP_246172144.1">
    <property type="nucleotide sequence ID" value="NZ_VITN01000006.1"/>
</dbReference>
<dbReference type="Gene3D" id="2.30.30.100">
    <property type="match status" value="1"/>
</dbReference>
<evidence type="ECO:0000256" key="5">
    <source>
        <dbReference type="ARBA" id="ARBA00024227"/>
    </source>
</evidence>
<dbReference type="NCBIfam" id="TIGR00121">
    <property type="entry name" value="birA_ligase"/>
    <property type="match status" value="1"/>
</dbReference>
<dbReference type="PANTHER" id="PTHR12835:SF5">
    <property type="entry name" value="BIOTIN--PROTEIN LIGASE"/>
    <property type="match status" value="1"/>
</dbReference>
<dbReference type="CDD" id="cd16442">
    <property type="entry name" value="BPL"/>
    <property type="match status" value="1"/>
</dbReference>
<evidence type="ECO:0000256" key="2">
    <source>
        <dbReference type="ARBA" id="ARBA00022741"/>
    </source>
</evidence>
<sequence length="262" mass="27864">MSGRALTPSTPSHRLPEWIRPTVLERCGSTNDIVKDMARAGAPEGTLVRAVRQEAGRGRRGRSWTSEPGNLYCTLLLRPGGTPQRAAELSFVTALAAGEAVDGLIAAAPKLKWPNDVLVEGAKIAGILLESEAEADGSVAWVAVGMGMNVRHHPDTPGYATTSLLTQGADVEPDLVMAAYARAFDRWYRRWQNYGFAPVRAAWLNAAQGIGGPVAVRLHDRAFEGRLVDLDADGALLVETAGGTVKVTAGDVFFPHAVQSTA</sequence>
<gene>
    <name evidence="8" type="ORF">FBZ89_106141</name>
</gene>
<keyword evidence="2" id="KW-0547">Nucleotide-binding</keyword>
<dbReference type="PANTHER" id="PTHR12835">
    <property type="entry name" value="BIOTIN PROTEIN LIGASE"/>
    <property type="match status" value="1"/>
</dbReference>
<comment type="catalytic activity">
    <reaction evidence="6">
        <text>biotin + L-lysyl-[protein] + ATP = N(6)-biotinyl-L-lysyl-[protein] + AMP + diphosphate + H(+)</text>
        <dbReference type="Rhea" id="RHEA:11756"/>
        <dbReference type="Rhea" id="RHEA-COMP:9752"/>
        <dbReference type="Rhea" id="RHEA-COMP:10505"/>
        <dbReference type="ChEBI" id="CHEBI:15378"/>
        <dbReference type="ChEBI" id="CHEBI:29969"/>
        <dbReference type="ChEBI" id="CHEBI:30616"/>
        <dbReference type="ChEBI" id="CHEBI:33019"/>
        <dbReference type="ChEBI" id="CHEBI:57586"/>
        <dbReference type="ChEBI" id="CHEBI:83144"/>
        <dbReference type="ChEBI" id="CHEBI:456215"/>
        <dbReference type="EC" id="6.3.4.15"/>
    </reaction>
</comment>
<keyword evidence="1 8" id="KW-0436">Ligase</keyword>
<keyword evidence="4" id="KW-0092">Biotin</keyword>
<evidence type="ECO:0000259" key="7">
    <source>
        <dbReference type="PROSITE" id="PS51733"/>
    </source>
</evidence>
<comment type="caution">
    <text evidence="8">The sequence shown here is derived from an EMBL/GenBank/DDBJ whole genome shotgun (WGS) entry which is preliminary data.</text>
</comment>
<dbReference type="Pfam" id="PF02237">
    <property type="entry name" value="BPL_C"/>
    <property type="match status" value="1"/>
</dbReference>
<dbReference type="InterPro" id="IPR008988">
    <property type="entry name" value="Transcriptional_repressor_C"/>
</dbReference>
<evidence type="ECO:0000256" key="1">
    <source>
        <dbReference type="ARBA" id="ARBA00022598"/>
    </source>
</evidence>
<evidence type="ECO:0000256" key="4">
    <source>
        <dbReference type="ARBA" id="ARBA00023267"/>
    </source>
</evidence>
<dbReference type="InterPro" id="IPR004143">
    <property type="entry name" value="BPL_LPL_catalytic"/>
</dbReference>
<dbReference type="InterPro" id="IPR003142">
    <property type="entry name" value="BPL_C"/>
</dbReference>
<dbReference type="SUPFAM" id="SSF55681">
    <property type="entry name" value="Class II aaRS and biotin synthetases"/>
    <property type="match status" value="1"/>
</dbReference>
<dbReference type="GO" id="GO:0005524">
    <property type="term" value="F:ATP binding"/>
    <property type="evidence" value="ECO:0007669"/>
    <property type="project" value="UniProtKB-KW"/>
</dbReference>
<evidence type="ECO:0000256" key="3">
    <source>
        <dbReference type="ARBA" id="ARBA00022840"/>
    </source>
</evidence>
<dbReference type="GO" id="GO:0005737">
    <property type="term" value="C:cytoplasm"/>
    <property type="evidence" value="ECO:0007669"/>
    <property type="project" value="TreeGrafter"/>
</dbReference>
<dbReference type="Proteomes" id="UP000319859">
    <property type="component" value="Unassembled WGS sequence"/>
</dbReference>
<organism evidence="8 9">
    <name type="scientific">Nitrospirillum amazonense</name>
    <dbReference type="NCBI Taxonomy" id="28077"/>
    <lineage>
        <taxon>Bacteria</taxon>
        <taxon>Pseudomonadati</taxon>
        <taxon>Pseudomonadota</taxon>
        <taxon>Alphaproteobacteria</taxon>
        <taxon>Rhodospirillales</taxon>
        <taxon>Azospirillaceae</taxon>
        <taxon>Nitrospirillum</taxon>
    </lineage>
</organism>
<feature type="domain" description="BPL/LPL catalytic" evidence="7">
    <location>
        <begin position="5"/>
        <end position="192"/>
    </location>
</feature>
<proteinExistence type="predicted"/>
<evidence type="ECO:0000256" key="6">
    <source>
        <dbReference type="ARBA" id="ARBA00047846"/>
    </source>
</evidence>
<dbReference type="GO" id="GO:0004077">
    <property type="term" value="F:biotin--[biotin carboxyl-carrier protein] ligase activity"/>
    <property type="evidence" value="ECO:0007669"/>
    <property type="project" value="UniProtKB-EC"/>
</dbReference>
<dbReference type="Gene3D" id="3.30.930.10">
    <property type="entry name" value="Bira Bifunctional Protein, Domain 2"/>
    <property type="match status" value="1"/>
</dbReference>
<dbReference type="EMBL" id="VITN01000006">
    <property type="protein sequence ID" value="TWB20738.1"/>
    <property type="molecule type" value="Genomic_DNA"/>
</dbReference>
<dbReference type="SUPFAM" id="SSF50037">
    <property type="entry name" value="C-terminal domain of transcriptional repressors"/>
    <property type="match status" value="1"/>
</dbReference>
<dbReference type="EC" id="6.3.4.15" evidence="5"/>
<evidence type="ECO:0000313" key="9">
    <source>
        <dbReference type="Proteomes" id="UP000319859"/>
    </source>
</evidence>
<dbReference type="InterPro" id="IPR004408">
    <property type="entry name" value="Biotin_CoA_COase_ligase"/>
</dbReference>
<accession>A0A560FGM7</accession>